<accession>A0A2T5G1A9</accession>
<sequence>MRTRNNAASHTALISPEAADDHIHRTLGLFIGQGRRFSVEDIETGTGIPARTVSGWIANAVENRRRPKGGHLMILCHFIGVEFTNKLLGAVGQGARDLNPAEDAPASVVSKLVSGAAEFAKRGLDGRYCHTDRGELEDDADEMIMILTPFSSRARDD</sequence>
<dbReference type="RefSeq" id="WP_107966174.1">
    <property type="nucleotide sequence ID" value="NZ_NWBU01000004.1"/>
</dbReference>
<keyword evidence="2" id="KW-1185">Reference proteome</keyword>
<evidence type="ECO:0000313" key="1">
    <source>
        <dbReference type="EMBL" id="PTQ12937.1"/>
    </source>
</evidence>
<reference evidence="1 2" key="1">
    <citation type="submission" date="2017-09" db="EMBL/GenBank/DDBJ databases">
        <title>Sphingomonas panjinensis sp.nov., isolated from oil-contaminated soil.</title>
        <authorList>
            <person name="Wang L."/>
            <person name="Chen L."/>
        </authorList>
    </citation>
    <scope>NUCLEOTIDE SEQUENCE [LARGE SCALE GENOMIC DNA]</scope>
    <source>
        <strain evidence="1 2">FW-11</strain>
    </source>
</reference>
<gene>
    <name evidence="1" type="ORF">CLG96_02000</name>
</gene>
<organism evidence="1 2">
    <name type="scientific">Sphingomonas oleivorans</name>
    <dbReference type="NCBI Taxonomy" id="1735121"/>
    <lineage>
        <taxon>Bacteria</taxon>
        <taxon>Pseudomonadati</taxon>
        <taxon>Pseudomonadota</taxon>
        <taxon>Alphaproteobacteria</taxon>
        <taxon>Sphingomonadales</taxon>
        <taxon>Sphingomonadaceae</taxon>
        <taxon>Sphingomonas</taxon>
    </lineage>
</organism>
<name>A0A2T5G1A9_9SPHN</name>
<dbReference type="AlphaFoldDB" id="A0A2T5G1A9"/>
<evidence type="ECO:0000313" key="2">
    <source>
        <dbReference type="Proteomes" id="UP000244162"/>
    </source>
</evidence>
<dbReference type="EMBL" id="NWBU01000004">
    <property type="protein sequence ID" value="PTQ12937.1"/>
    <property type="molecule type" value="Genomic_DNA"/>
</dbReference>
<protein>
    <submittedName>
        <fullName evidence="1">Uncharacterized protein</fullName>
    </submittedName>
</protein>
<comment type="caution">
    <text evidence="1">The sequence shown here is derived from an EMBL/GenBank/DDBJ whole genome shotgun (WGS) entry which is preliminary data.</text>
</comment>
<dbReference type="OrthoDB" id="7569852at2"/>
<proteinExistence type="predicted"/>
<dbReference type="Proteomes" id="UP000244162">
    <property type="component" value="Unassembled WGS sequence"/>
</dbReference>